<organism evidence="1 2">
    <name type="scientific">Linderina macrospora</name>
    <dbReference type="NCBI Taxonomy" id="4868"/>
    <lineage>
        <taxon>Eukaryota</taxon>
        <taxon>Fungi</taxon>
        <taxon>Fungi incertae sedis</taxon>
        <taxon>Zoopagomycota</taxon>
        <taxon>Kickxellomycotina</taxon>
        <taxon>Kickxellomycetes</taxon>
        <taxon>Kickxellales</taxon>
        <taxon>Kickxellaceae</taxon>
        <taxon>Linderina</taxon>
    </lineage>
</organism>
<sequence>MPMPAQLRKRSEIYAKNINKRGNVKKSLDPEKEQKIEAERLRKKGLGSGMPGPAAGSRKLVLGLLLLTLGSVLYQVFSPWFGKTSTSVKSTKPKTSLTPEQQAKAAEDILRAMNEFAAKRQKEEDEAEQETPVVKAQGPLV</sequence>
<proteinExistence type="predicted"/>
<dbReference type="EMBL" id="JANBPW010001608">
    <property type="protein sequence ID" value="KAJ1943843.1"/>
    <property type="molecule type" value="Genomic_DNA"/>
</dbReference>
<evidence type="ECO:0000313" key="1">
    <source>
        <dbReference type="EMBL" id="KAJ1943843.1"/>
    </source>
</evidence>
<keyword evidence="2" id="KW-1185">Reference proteome</keyword>
<evidence type="ECO:0000313" key="2">
    <source>
        <dbReference type="Proteomes" id="UP001150603"/>
    </source>
</evidence>
<protein>
    <submittedName>
        <fullName evidence="1">Uncharacterized protein</fullName>
    </submittedName>
</protein>
<comment type="caution">
    <text evidence="1">The sequence shown here is derived from an EMBL/GenBank/DDBJ whole genome shotgun (WGS) entry which is preliminary data.</text>
</comment>
<accession>A0ACC1JAG7</accession>
<reference evidence="1" key="1">
    <citation type="submission" date="2022-07" db="EMBL/GenBank/DDBJ databases">
        <title>Phylogenomic reconstructions and comparative analyses of Kickxellomycotina fungi.</title>
        <authorList>
            <person name="Reynolds N.K."/>
            <person name="Stajich J.E."/>
            <person name="Barry K."/>
            <person name="Grigoriev I.V."/>
            <person name="Crous P."/>
            <person name="Smith M.E."/>
        </authorList>
    </citation>
    <scope>NUCLEOTIDE SEQUENCE</scope>
    <source>
        <strain evidence="1">NRRL 5244</strain>
    </source>
</reference>
<gene>
    <name evidence="1" type="ORF">FBU59_002781</name>
</gene>
<name>A0ACC1JAG7_9FUNG</name>
<dbReference type="Proteomes" id="UP001150603">
    <property type="component" value="Unassembled WGS sequence"/>
</dbReference>